<dbReference type="EC" id="2.7.4.-" evidence="6"/>
<dbReference type="InterPro" id="IPR027417">
    <property type="entry name" value="P-loop_NTPase"/>
</dbReference>
<dbReference type="AlphaFoldDB" id="A0A316CMG9"/>
<reference evidence="8 9" key="1">
    <citation type="submission" date="2018-05" db="EMBL/GenBank/DDBJ databases">
        <title>Genomic Encyclopedia of Type Strains, Phase IV (KMG-IV): sequencing the most valuable type-strain genomes for metagenomic binning, comparative biology and taxonomic classification.</title>
        <authorList>
            <person name="Goeker M."/>
        </authorList>
    </citation>
    <scope>NUCLEOTIDE SEQUENCE [LARGE SCALE GENOMIC DNA]</scope>
    <source>
        <strain evidence="8 9">DSM 6986</strain>
    </source>
</reference>
<organism evidence="8 9">
    <name type="scientific">Pseudaminobacter salicylatoxidans</name>
    <dbReference type="NCBI Taxonomy" id="93369"/>
    <lineage>
        <taxon>Bacteria</taxon>
        <taxon>Pseudomonadati</taxon>
        <taxon>Pseudomonadota</taxon>
        <taxon>Alphaproteobacteria</taxon>
        <taxon>Hyphomicrobiales</taxon>
        <taxon>Phyllobacteriaceae</taxon>
        <taxon>Pseudaminobacter</taxon>
    </lineage>
</organism>
<evidence type="ECO:0000256" key="5">
    <source>
        <dbReference type="ARBA" id="ARBA00024500"/>
    </source>
</evidence>
<keyword evidence="3 6" id="KW-0418">Kinase</keyword>
<comment type="similarity">
    <text evidence="1 6">Belongs to the polyphosphate kinase 2 (PPK2) family. Class I subfamily.</text>
</comment>
<protein>
    <recommendedName>
        <fullName evidence="6">ADP/GDP-polyphosphate phosphotransferase</fullName>
        <ecNumber evidence="6">2.7.4.-</ecNumber>
    </recommendedName>
    <alternativeName>
        <fullName evidence="6">Polyphosphate kinase PPK2</fullName>
    </alternativeName>
</protein>
<dbReference type="NCBIfam" id="TIGR03707">
    <property type="entry name" value="PPK2_P_aer"/>
    <property type="match status" value="1"/>
</dbReference>
<evidence type="ECO:0000256" key="4">
    <source>
        <dbReference type="ARBA" id="ARBA00023310"/>
    </source>
</evidence>
<dbReference type="GO" id="GO:0006754">
    <property type="term" value="P:ATP biosynthetic process"/>
    <property type="evidence" value="ECO:0007669"/>
    <property type="project" value="UniProtKB-KW"/>
</dbReference>
<sequence>MESAPEATARIEPLALRVDGRERVFDIADPKLPDWIDKKALKSGGYPYDEKMPLKEYQEMQERLQIELVKLLAWMQKTGERVMVLFEGRDAAGKGGTISVLRSYMNPRIARNVALTKPTERESGQWYYQRYVEHFPTSGEFVTFDRSWYNRAGVEPVMGFCTPEQHEHFLAETPRFEKQIVRDGVRFFKFWLDIGQEMQLKRFHDRVHSPLTNWKFSPMDVAGMIRWDDYTKARDQMVERTHSDHAPWTIVRANDKRRARLAVMRHILLELPYPGRDADGIGVPDKKIIGKGTKFLKKIS</sequence>
<keyword evidence="2 6" id="KW-0808">Transferase</keyword>
<accession>A0A316CMG9</accession>
<dbReference type="Proteomes" id="UP000245396">
    <property type="component" value="Unassembled WGS sequence"/>
</dbReference>
<comment type="catalytic activity">
    <reaction evidence="5">
        <text>[phosphate](n) + ATP = [phosphate](n+1) + ADP</text>
        <dbReference type="Rhea" id="RHEA:19573"/>
        <dbReference type="Rhea" id="RHEA-COMP:9859"/>
        <dbReference type="Rhea" id="RHEA-COMP:14280"/>
        <dbReference type="ChEBI" id="CHEBI:16838"/>
        <dbReference type="ChEBI" id="CHEBI:30616"/>
        <dbReference type="ChEBI" id="CHEBI:456216"/>
    </reaction>
    <physiologicalReaction direction="right-to-left" evidence="5">
        <dbReference type="Rhea" id="RHEA:19575"/>
    </physiologicalReaction>
</comment>
<comment type="subunit">
    <text evidence="6">Homotetramer.</text>
</comment>
<gene>
    <name evidence="8" type="ORF">C7441_110171</name>
</gene>
<dbReference type="Pfam" id="PF03976">
    <property type="entry name" value="PPK2"/>
    <property type="match status" value="1"/>
</dbReference>
<comment type="function">
    <text evidence="6">Uses inorganic polyphosphate (polyP) as a donor to convert GDP to GTP or ADP to ATP.</text>
</comment>
<dbReference type="Gene3D" id="3.40.50.300">
    <property type="entry name" value="P-loop containing nucleotide triphosphate hydrolases"/>
    <property type="match status" value="1"/>
</dbReference>
<evidence type="ECO:0000313" key="9">
    <source>
        <dbReference type="Proteomes" id="UP000245396"/>
    </source>
</evidence>
<dbReference type="InterPro" id="IPR022486">
    <property type="entry name" value="PPK2_PA0141"/>
</dbReference>
<feature type="domain" description="Polyphosphate kinase-2-related" evidence="7">
    <location>
        <begin position="55"/>
        <end position="273"/>
    </location>
</feature>
<evidence type="ECO:0000256" key="1">
    <source>
        <dbReference type="ARBA" id="ARBA00009924"/>
    </source>
</evidence>
<dbReference type="InterPro" id="IPR022488">
    <property type="entry name" value="PPK2-related"/>
</dbReference>
<evidence type="ECO:0000313" key="8">
    <source>
        <dbReference type="EMBL" id="PWJ81635.1"/>
    </source>
</evidence>
<evidence type="ECO:0000259" key="7">
    <source>
        <dbReference type="Pfam" id="PF03976"/>
    </source>
</evidence>
<name>A0A316CMG9_PSESE</name>
<dbReference type="PANTHER" id="PTHR34383:SF1">
    <property type="entry name" value="ADP-POLYPHOSPHATE PHOSPHOTRANSFERASE"/>
    <property type="match status" value="1"/>
</dbReference>
<keyword evidence="4" id="KW-0066">ATP synthesis</keyword>
<dbReference type="OrthoDB" id="9775224at2"/>
<dbReference type="SUPFAM" id="SSF52540">
    <property type="entry name" value="P-loop containing nucleoside triphosphate hydrolases"/>
    <property type="match status" value="1"/>
</dbReference>
<dbReference type="PANTHER" id="PTHR34383">
    <property type="entry name" value="POLYPHOSPHATE:AMP PHOSPHOTRANSFERASE-RELATED"/>
    <property type="match status" value="1"/>
</dbReference>
<comment type="caution">
    <text evidence="8">The sequence shown here is derived from an EMBL/GenBank/DDBJ whole genome shotgun (WGS) entry which is preliminary data.</text>
</comment>
<dbReference type="RefSeq" id="WP_109613589.1">
    <property type="nucleotide sequence ID" value="NZ_QGGG01000010.1"/>
</dbReference>
<dbReference type="GO" id="GO:0008976">
    <property type="term" value="F:polyphosphate kinase activity"/>
    <property type="evidence" value="ECO:0007669"/>
    <property type="project" value="UniProtKB-UniRule"/>
</dbReference>
<evidence type="ECO:0000256" key="2">
    <source>
        <dbReference type="ARBA" id="ARBA00022679"/>
    </source>
</evidence>
<dbReference type="EMBL" id="QGGG01000010">
    <property type="protein sequence ID" value="PWJ81635.1"/>
    <property type="molecule type" value="Genomic_DNA"/>
</dbReference>
<evidence type="ECO:0000256" key="3">
    <source>
        <dbReference type="ARBA" id="ARBA00022777"/>
    </source>
</evidence>
<dbReference type="STRING" id="1192868.GCA_000304395_03418"/>
<evidence type="ECO:0000256" key="6">
    <source>
        <dbReference type="RuleBase" id="RU369062"/>
    </source>
</evidence>
<proteinExistence type="inferred from homology"/>
<keyword evidence="9" id="KW-1185">Reference proteome</keyword>